<feature type="transmembrane region" description="Helical" evidence="5">
    <location>
        <begin position="75"/>
        <end position="94"/>
    </location>
</feature>
<dbReference type="AlphaFoldDB" id="A0A8J3FF47"/>
<dbReference type="Pfam" id="PF04024">
    <property type="entry name" value="PspC"/>
    <property type="match status" value="1"/>
</dbReference>
<feature type="region of interest" description="Disordered" evidence="4">
    <location>
        <begin position="384"/>
        <end position="466"/>
    </location>
</feature>
<proteinExistence type="predicted"/>
<feature type="transmembrane region" description="Helical" evidence="5">
    <location>
        <begin position="100"/>
        <end position="119"/>
    </location>
</feature>
<protein>
    <submittedName>
        <fullName evidence="7">Putative two-component system sensor kinase</fullName>
    </submittedName>
</protein>
<evidence type="ECO:0000256" key="3">
    <source>
        <dbReference type="ARBA" id="ARBA00023012"/>
    </source>
</evidence>
<evidence type="ECO:0000259" key="6">
    <source>
        <dbReference type="SMART" id="SM00387"/>
    </source>
</evidence>
<evidence type="ECO:0000256" key="4">
    <source>
        <dbReference type="SAM" id="MobiDB-lite"/>
    </source>
</evidence>
<accession>A0A8J3FF47</accession>
<dbReference type="Proteomes" id="UP000662200">
    <property type="component" value="Unassembled WGS sequence"/>
</dbReference>
<gene>
    <name evidence="7" type="ORF">GCM10010124_09160</name>
</gene>
<organism evidence="7 8">
    <name type="scientific">Pilimelia terevasa</name>
    <dbReference type="NCBI Taxonomy" id="53372"/>
    <lineage>
        <taxon>Bacteria</taxon>
        <taxon>Bacillati</taxon>
        <taxon>Actinomycetota</taxon>
        <taxon>Actinomycetes</taxon>
        <taxon>Micromonosporales</taxon>
        <taxon>Micromonosporaceae</taxon>
        <taxon>Pilimelia</taxon>
    </lineage>
</organism>
<dbReference type="Pfam" id="PF02518">
    <property type="entry name" value="HATPase_c"/>
    <property type="match status" value="1"/>
</dbReference>
<feature type="transmembrane region" description="Helical" evidence="5">
    <location>
        <begin position="183"/>
        <end position="208"/>
    </location>
</feature>
<reference evidence="7" key="2">
    <citation type="submission" date="2020-09" db="EMBL/GenBank/DDBJ databases">
        <authorList>
            <person name="Sun Q."/>
            <person name="Ohkuma M."/>
        </authorList>
    </citation>
    <scope>NUCLEOTIDE SEQUENCE</scope>
    <source>
        <strain evidence="7">JCM 3091</strain>
    </source>
</reference>
<dbReference type="SMART" id="SM00387">
    <property type="entry name" value="HATPase_c"/>
    <property type="match status" value="1"/>
</dbReference>
<dbReference type="PANTHER" id="PTHR24421:SF61">
    <property type="entry name" value="OXYGEN SENSOR HISTIDINE KINASE NREB"/>
    <property type="match status" value="1"/>
</dbReference>
<evidence type="ECO:0000313" key="8">
    <source>
        <dbReference type="Proteomes" id="UP000662200"/>
    </source>
</evidence>
<keyword evidence="1" id="KW-0808">Transferase</keyword>
<dbReference type="InterPro" id="IPR003594">
    <property type="entry name" value="HATPase_dom"/>
</dbReference>
<dbReference type="SUPFAM" id="SSF55874">
    <property type="entry name" value="ATPase domain of HSP90 chaperone/DNA topoisomerase II/histidine kinase"/>
    <property type="match status" value="1"/>
</dbReference>
<keyword evidence="5" id="KW-1133">Transmembrane helix</keyword>
<feature type="transmembrane region" description="Helical" evidence="5">
    <location>
        <begin position="37"/>
        <end position="60"/>
    </location>
</feature>
<keyword evidence="5" id="KW-0812">Transmembrane</keyword>
<feature type="domain" description="Histidine kinase/HSP90-like ATPase" evidence="6">
    <location>
        <begin position="312"/>
        <end position="406"/>
    </location>
</feature>
<evidence type="ECO:0000256" key="2">
    <source>
        <dbReference type="ARBA" id="ARBA00022777"/>
    </source>
</evidence>
<name>A0A8J3FF47_9ACTN</name>
<comment type="caution">
    <text evidence="7">The sequence shown here is derived from an EMBL/GenBank/DDBJ whole genome shotgun (WGS) entry which is preliminary data.</text>
</comment>
<evidence type="ECO:0000256" key="1">
    <source>
        <dbReference type="ARBA" id="ARBA00022679"/>
    </source>
</evidence>
<evidence type="ECO:0000256" key="5">
    <source>
        <dbReference type="SAM" id="Phobius"/>
    </source>
</evidence>
<keyword evidence="3" id="KW-0902">Two-component regulatory system</keyword>
<dbReference type="PANTHER" id="PTHR24421">
    <property type="entry name" value="NITRATE/NITRITE SENSOR PROTEIN NARX-RELATED"/>
    <property type="match status" value="1"/>
</dbReference>
<keyword evidence="8" id="KW-1185">Reference proteome</keyword>
<reference evidence="7" key="1">
    <citation type="journal article" date="2014" name="Int. J. Syst. Evol. Microbiol.">
        <title>Complete genome sequence of Corynebacterium casei LMG S-19264T (=DSM 44701T), isolated from a smear-ripened cheese.</title>
        <authorList>
            <consortium name="US DOE Joint Genome Institute (JGI-PGF)"/>
            <person name="Walter F."/>
            <person name="Albersmeier A."/>
            <person name="Kalinowski J."/>
            <person name="Ruckert C."/>
        </authorList>
    </citation>
    <scope>NUCLEOTIDE SEQUENCE</scope>
    <source>
        <strain evidence="7">JCM 3091</strain>
    </source>
</reference>
<feature type="compositionally biased region" description="Basic and acidic residues" evidence="4">
    <location>
        <begin position="407"/>
        <end position="450"/>
    </location>
</feature>
<dbReference type="InterPro" id="IPR036890">
    <property type="entry name" value="HATPase_C_sf"/>
</dbReference>
<sequence length="466" mass="49346">MWEAPAPLVRRRQGRLVAGVADGIAAHLGLSRTAVRAAFAVLLVFGGVGLILYAAFWAVLPQRADDGAVGDPPSLLRLVPFLVIGALVVGAQLATDSPGLNFVVAVLVAGVAGGAGVIWHQSDREQRRRWRETVPGMPWLGVVVQDADRRLVVLRFVGGAVLVAAGLIGVVAVYAPVGRFDVLTVLGGVVFALVGVAGVALVAAPVLWRVFAELRTEQAARIREQERAEFAAVVHDQVLHTLALILRNADDPATVRRLARGQERTLRGWLYRPAGAPGERFAAAVEALAAEVEDTYGIAVEPVVVGDAAVDEQVGALVAAAREALVNAARHAGVPTVSLYAEVEPDQVSVFVRDRGAGFDPAAVPADRHGVQGSIVGRMRRHGGTAQIRTAPGEGTEVRLHLPRRPGRPEARSDEQPEARSDERPDPRPGERSGKQTDERPGARTDERTRGRTGQPAGRADEGEGP</sequence>
<dbReference type="EMBL" id="BMQC01000002">
    <property type="protein sequence ID" value="GGK18730.1"/>
    <property type="molecule type" value="Genomic_DNA"/>
</dbReference>
<dbReference type="RefSeq" id="WP_189112897.1">
    <property type="nucleotide sequence ID" value="NZ_BMQC01000002.1"/>
</dbReference>
<evidence type="ECO:0000313" key="7">
    <source>
        <dbReference type="EMBL" id="GGK18730.1"/>
    </source>
</evidence>
<dbReference type="InterPro" id="IPR050482">
    <property type="entry name" value="Sensor_HK_TwoCompSys"/>
</dbReference>
<dbReference type="InterPro" id="IPR007168">
    <property type="entry name" value="Phageshock_PspC_N"/>
</dbReference>
<keyword evidence="5" id="KW-0472">Membrane</keyword>
<keyword evidence="2 7" id="KW-0418">Kinase</keyword>
<dbReference type="Gene3D" id="3.30.565.10">
    <property type="entry name" value="Histidine kinase-like ATPase, C-terminal domain"/>
    <property type="match status" value="1"/>
</dbReference>
<dbReference type="GO" id="GO:0016301">
    <property type="term" value="F:kinase activity"/>
    <property type="evidence" value="ECO:0007669"/>
    <property type="project" value="UniProtKB-KW"/>
</dbReference>
<dbReference type="CDD" id="cd16917">
    <property type="entry name" value="HATPase_UhpB-NarQ-NarX-like"/>
    <property type="match status" value="1"/>
</dbReference>
<feature type="transmembrane region" description="Helical" evidence="5">
    <location>
        <begin position="152"/>
        <end position="177"/>
    </location>
</feature>
<dbReference type="GO" id="GO:0000160">
    <property type="term" value="P:phosphorelay signal transduction system"/>
    <property type="evidence" value="ECO:0007669"/>
    <property type="project" value="UniProtKB-KW"/>
</dbReference>